<dbReference type="PANTHER" id="PTHR43686:SF1">
    <property type="entry name" value="AMINOTRAN_5 DOMAIN-CONTAINING PROTEIN"/>
    <property type="match status" value="1"/>
</dbReference>
<dbReference type="Gene3D" id="3.40.50.620">
    <property type="entry name" value="HUPs"/>
    <property type="match status" value="1"/>
</dbReference>
<dbReference type="InterPro" id="IPR011063">
    <property type="entry name" value="TilS/TtcA_N"/>
</dbReference>
<reference evidence="2 3" key="1">
    <citation type="submission" date="2024-04" db="EMBL/GenBank/DDBJ databases">
        <authorList>
            <person name="Rising A."/>
            <person name="Reimegard J."/>
            <person name="Sonavane S."/>
            <person name="Akerstrom W."/>
            <person name="Nylinder S."/>
            <person name="Hedman E."/>
            <person name="Kallberg Y."/>
        </authorList>
    </citation>
    <scope>NUCLEOTIDE SEQUENCE [LARGE SCALE GENOMIC DNA]</scope>
</reference>
<organism evidence="2 3">
    <name type="scientific">Larinioides sclopetarius</name>
    <dbReference type="NCBI Taxonomy" id="280406"/>
    <lineage>
        <taxon>Eukaryota</taxon>
        <taxon>Metazoa</taxon>
        <taxon>Ecdysozoa</taxon>
        <taxon>Arthropoda</taxon>
        <taxon>Chelicerata</taxon>
        <taxon>Arachnida</taxon>
        <taxon>Araneae</taxon>
        <taxon>Araneomorphae</taxon>
        <taxon>Entelegynae</taxon>
        <taxon>Araneoidea</taxon>
        <taxon>Araneidae</taxon>
        <taxon>Larinioides</taxon>
    </lineage>
</organism>
<dbReference type="AlphaFoldDB" id="A0AAV1YS95"/>
<feature type="domain" description="tRNA(Ile)-lysidine/2-thiocytidine synthase N-terminal" evidence="1">
    <location>
        <begin position="31"/>
        <end position="146"/>
    </location>
</feature>
<dbReference type="Pfam" id="PF01171">
    <property type="entry name" value="ATP_bind_3"/>
    <property type="match status" value="1"/>
</dbReference>
<dbReference type="EMBL" id="CAXIEN010000003">
    <property type="protein sequence ID" value="CAL1261746.1"/>
    <property type="molecule type" value="Genomic_DNA"/>
</dbReference>
<dbReference type="SUPFAM" id="SSF52402">
    <property type="entry name" value="Adenine nucleotide alpha hydrolases-like"/>
    <property type="match status" value="1"/>
</dbReference>
<dbReference type="InterPro" id="IPR014729">
    <property type="entry name" value="Rossmann-like_a/b/a_fold"/>
</dbReference>
<name>A0AAV1YS95_9ARAC</name>
<accession>A0AAV1YS95</accession>
<protein>
    <recommendedName>
        <fullName evidence="1">tRNA(Ile)-lysidine/2-thiocytidine synthase N-terminal domain-containing protein</fullName>
    </recommendedName>
</protein>
<dbReference type="PANTHER" id="PTHR43686">
    <property type="entry name" value="SULFURTRANSFERASE-RELATED"/>
    <property type="match status" value="1"/>
</dbReference>
<evidence type="ECO:0000313" key="2">
    <source>
        <dbReference type="EMBL" id="CAL1261746.1"/>
    </source>
</evidence>
<proteinExistence type="predicted"/>
<dbReference type="Proteomes" id="UP001497382">
    <property type="component" value="Unassembled WGS sequence"/>
</dbReference>
<evidence type="ECO:0000259" key="1">
    <source>
        <dbReference type="Pfam" id="PF01171"/>
    </source>
</evidence>
<gene>
    <name evidence="2" type="ORF">LARSCL_LOCUS598</name>
</gene>
<sequence length="211" mass="24632">QFYAKKQEICFEIGAVTVDPKSPLYDPSPLKEYLKALNVPYFYEEQDIVDQDTKKEKCPSICSFCSRLKRGRIYACAYRENYNVLALGQHVDDLAESFVMSIFHNGRLRTMKANYVDKSSSLRIIRPFVLVREKDLRTFAEKKKLPVIPKNWPACFEVSKEHHHVKQLLAAQEIHFPNLYPSLRATIRHLMKINLNEFEDKILGEECCTKL</sequence>
<evidence type="ECO:0000313" key="3">
    <source>
        <dbReference type="Proteomes" id="UP001497382"/>
    </source>
</evidence>
<comment type="caution">
    <text evidence="2">The sequence shown here is derived from an EMBL/GenBank/DDBJ whole genome shotgun (WGS) entry which is preliminary data.</text>
</comment>
<keyword evidence="3" id="KW-1185">Reference proteome</keyword>
<feature type="non-terminal residue" evidence="2">
    <location>
        <position position="1"/>
    </location>
</feature>